<evidence type="ECO:0000256" key="8">
    <source>
        <dbReference type="RuleBase" id="RU003837"/>
    </source>
</evidence>
<comment type="subunit">
    <text evidence="5">Homodimer or homotetramer.</text>
</comment>
<keyword evidence="3 5" id="KW-0745">Spermidine biosynthesis</keyword>
<dbReference type="Pfam" id="PF01564">
    <property type="entry name" value="Spermine_synth"/>
    <property type="match status" value="1"/>
</dbReference>
<dbReference type="EC" id="2.5.1.16" evidence="5"/>
<dbReference type="GO" id="GO:0008295">
    <property type="term" value="P:spermidine biosynthetic process"/>
    <property type="evidence" value="ECO:0007669"/>
    <property type="project" value="UniProtKB-UniRule"/>
</dbReference>
<dbReference type="GeneID" id="53316969"/>
<evidence type="ECO:0000256" key="5">
    <source>
        <dbReference type="HAMAP-Rule" id="MF_00198"/>
    </source>
</evidence>
<reference evidence="10 11" key="1">
    <citation type="submission" date="2016-02" db="EMBL/GenBank/DDBJ databases">
        <title>Complete Genome of H5569, the type strain of the newly described species Haematospirillium jordaniae.</title>
        <authorList>
            <person name="Nicholson A.C."/>
            <person name="Humrighouse B.W."/>
            <person name="Loparov V."/>
            <person name="McQuiston J.R."/>
        </authorList>
    </citation>
    <scope>NUCLEOTIDE SEQUENCE [LARGE SCALE GENOMIC DNA]</scope>
    <source>
        <strain evidence="10 11">H5569</strain>
    </source>
</reference>
<dbReference type="PROSITE" id="PS01330">
    <property type="entry name" value="PABS_1"/>
    <property type="match status" value="1"/>
</dbReference>
<dbReference type="Proteomes" id="UP000076066">
    <property type="component" value="Chromosome"/>
</dbReference>
<dbReference type="EMBL" id="CP014525">
    <property type="protein sequence ID" value="AMW35020.1"/>
    <property type="molecule type" value="Genomic_DNA"/>
</dbReference>
<feature type="active site" description="Proton acceptor" evidence="5 6">
    <location>
        <position position="158"/>
    </location>
</feature>
<dbReference type="OrthoDB" id="9793120at2"/>
<dbReference type="InterPro" id="IPR035246">
    <property type="entry name" value="Spermidine_synt_N"/>
</dbReference>
<dbReference type="STRING" id="1549855.AY555_07340"/>
<dbReference type="SUPFAM" id="SSF53335">
    <property type="entry name" value="S-adenosyl-L-methionine-dependent methyltransferases"/>
    <property type="match status" value="1"/>
</dbReference>
<protein>
    <recommendedName>
        <fullName evidence="5">Polyamine aminopropyltransferase</fullName>
    </recommendedName>
    <alternativeName>
        <fullName evidence="5">Putrescine aminopropyltransferase</fullName>
        <shortName evidence="5">PAPT</shortName>
    </alternativeName>
    <alternativeName>
        <fullName evidence="5">Spermidine synthase</fullName>
        <shortName evidence="5">SPDS</shortName>
        <shortName evidence="5">SPDSY</shortName>
        <ecNumber evidence="5">2.5.1.16</ecNumber>
    </alternativeName>
</protein>
<feature type="binding site" evidence="5">
    <location>
        <position position="106"/>
    </location>
    <ligand>
        <name>S-methyl-5'-thioadenosine</name>
        <dbReference type="ChEBI" id="CHEBI:17509"/>
    </ligand>
</feature>
<dbReference type="HAMAP" id="MF_00198">
    <property type="entry name" value="Spermidine_synth"/>
    <property type="match status" value="1"/>
</dbReference>
<proteinExistence type="inferred from homology"/>
<feature type="binding site" evidence="5">
    <location>
        <begin position="138"/>
        <end position="139"/>
    </location>
    <ligand>
        <name>S-methyl-5'-thioadenosine</name>
        <dbReference type="ChEBI" id="CHEBI:17509"/>
    </ligand>
</feature>
<gene>
    <name evidence="5" type="primary">speE</name>
    <name evidence="10" type="ORF">AY555_07340</name>
</gene>
<comment type="catalytic activity">
    <reaction evidence="5 8">
        <text>S-adenosyl 3-(methylsulfanyl)propylamine + putrescine = S-methyl-5'-thioadenosine + spermidine + H(+)</text>
        <dbReference type="Rhea" id="RHEA:12721"/>
        <dbReference type="ChEBI" id="CHEBI:15378"/>
        <dbReference type="ChEBI" id="CHEBI:17509"/>
        <dbReference type="ChEBI" id="CHEBI:57443"/>
        <dbReference type="ChEBI" id="CHEBI:57834"/>
        <dbReference type="ChEBI" id="CHEBI:326268"/>
        <dbReference type="EC" id="2.5.1.16"/>
    </reaction>
</comment>
<dbReference type="InterPro" id="IPR030374">
    <property type="entry name" value="PABS"/>
</dbReference>
<organism evidence="10 11">
    <name type="scientific">Haematospirillum jordaniae</name>
    <dbReference type="NCBI Taxonomy" id="1549855"/>
    <lineage>
        <taxon>Bacteria</taxon>
        <taxon>Pseudomonadati</taxon>
        <taxon>Pseudomonadota</taxon>
        <taxon>Alphaproteobacteria</taxon>
        <taxon>Rhodospirillales</taxon>
        <taxon>Novispirillaceae</taxon>
        <taxon>Haematospirillum</taxon>
    </lineage>
</organism>
<keyword evidence="2 5" id="KW-0808">Transferase</keyword>
<accession>A0A143DER8</accession>
<dbReference type="PANTHER" id="PTHR11558:SF11">
    <property type="entry name" value="SPERMIDINE SYNTHASE"/>
    <property type="match status" value="1"/>
</dbReference>
<dbReference type="Pfam" id="PF17284">
    <property type="entry name" value="Spermine_synt_N"/>
    <property type="match status" value="1"/>
</dbReference>
<evidence type="ECO:0000256" key="2">
    <source>
        <dbReference type="ARBA" id="ARBA00022679"/>
    </source>
</evidence>
<dbReference type="PROSITE" id="PS51006">
    <property type="entry name" value="PABS_2"/>
    <property type="match status" value="1"/>
</dbReference>
<name>A0A143DER8_9PROT</name>
<dbReference type="Gene3D" id="3.40.50.150">
    <property type="entry name" value="Vaccinia Virus protein VP39"/>
    <property type="match status" value="1"/>
</dbReference>
<dbReference type="InterPro" id="IPR029063">
    <property type="entry name" value="SAM-dependent_MTases_sf"/>
</dbReference>
<evidence type="ECO:0000256" key="7">
    <source>
        <dbReference type="RuleBase" id="RU003836"/>
    </source>
</evidence>
<evidence type="ECO:0000256" key="6">
    <source>
        <dbReference type="PROSITE-ProRule" id="PRU00354"/>
    </source>
</evidence>
<feature type="binding site" evidence="5">
    <location>
        <position position="87"/>
    </location>
    <ligand>
        <name>spermidine</name>
        <dbReference type="ChEBI" id="CHEBI:57834"/>
    </ligand>
</feature>
<dbReference type="GO" id="GO:0004766">
    <property type="term" value="F:spermidine synthase activity"/>
    <property type="evidence" value="ECO:0007669"/>
    <property type="project" value="UniProtKB-UniRule"/>
</dbReference>
<dbReference type="KEGG" id="hjo:AY555_07340"/>
<dbReference type="InterPro" id="IPR030373">
    <property type="entry name" value="PABS_CS"/>
</dbReference>
<evidence type="ECO:0000256" key="3">
    <source>
        <dbReference type="ARBA" id="ARBA00023066"/>
    </source>
</evidence>
<feature type="binding site" evidence="5">
    <location>
        <position position="165"/>
    </location>
    <ligand>
        <name>S-methyl-5'-thioadenosine</name>
        <dbReference type="ChEBI" id="CHEBI:17509"/>
    </ligand>
</feature>
<dbReference type="UniPathway" id="UPA00248">
    <property type="reaction ID" value="UER00314"/>
</dbReference>
<sequence length="285" mass="32092">MTRIFSETLHRGYAQTMAIEGDMLADERSSFQHIQIFDTPSVGRVMVLDGNVQITERDEASYSEMLTHLPILETGTVKRVLIIGGGDGAVAEEALKHPDLHVDMCEIDERVVALCKTHLASVHKGVFDHPRFTLHVRDAFDFMREGENRGAFDLIVADRPDPIGPAEVLFRTEFYELLRESLTDTGVVVFQNGVPFFQPEELSGTLAQLRQVFSHSGCYLTVTPTYVGGFMALTWGSRGTALGSAPRHVVEERFRHSTIQTDYYNVDIHAAAFMLPEWIRRLTHR</sequence>
<evidence type="ECO:0000256" key="4">
    <source>
        <dbReference type="ARBA" id="ARBA00023115"/>
    </source>
</evidence>
<keyword evidence="11" id="KW-1185">Reference proteome</keyword>
<comment type="caution">
    <text evidence="5">Lacks conserved residue(s) required for the propagation of feature annotation.</text>
</comment>
<feature type="binding site" evidence="5">
    <location>
        <position position="32"/>
    </location>
    <ligand>
        <name>S-methyl-5'-thioadenosine</name>
        <dbReference type="ChEBI" id="CHEBI:17509"/>
    </ligand>
</feature>
<dbReference type="NCBIfam" id="TIGR00417">
    <property type="entry name" value="speE"/>
    <property type="match status" value="1"/>
</dbReference>
<dbReference type="CDD" id="cd02440">
    <property type="entry name" value="AdoMet_MTases"/>
    <property type="match status" value="1"/>
</dbReference>
<dbReference type="Gene3D" id="2.30.140.10">
    <property type="entry name" value="Spermidine synthase, tetramerisation domain"/>
    <property type="match status" value="1"/>
</dbReference>
<dbReference type="RefSeq" id="WP_066135218.1">
    <property type="nucleotide sequence ID" value="NZ_CP014525.1"/>
</dbReference>
<dbReference type="PANTHER" id="PTHR11558">
    <property type="entry name" value="SPERMIDINE/SPERMINE SYNTHASE"/>
    <property type="match status" value="1"/>
</dbReference>
<keyword evidence="4 5" id="KW-0620">Polyamine biosynthesis</keyword>
<dbReference type="GO" id="GO:0005829">
    <property type="term" value="C:cytosol"/>
    <property type="evidence" value="ECO:0007669"/>
    <property type="project" value="TreeGrafter"/>
</dbReference>
<feature type="domain" description="PABS" evidence="9">
    <location>
        <begin position="7"/>
        <end position="238"/>
    </location>
</feature>
<comment type="similarity">
    <text evidence="1 5 7">Belongs to the spermidine/spermine synthase family.</text>
</comment>
<evidence type="ECO:0000256" key="1">
    <source>
        <dbReference type="ARBA" id="ARBA00007867"/>
    </source>
</evidence>
<dbReference type="AlphaFoldDB" id="A0A143DER8"/>
<dbReference type="NCBIfam" id="NF002010">
    <property type="entry name" value="PRK00811.1"/>
    <property type="match status" value="1"/>
</dbReference>
<dbReference type="InterPro" id="IPR037163">
    <property type="entry name" value="Spermidine_synt_N_sf"/>
</dbReference>
<comment type="function">
    <text evidence="5">Catalyzes the irreversible transfer of a propylamine group from the amino donor S-adenosylmethioninamine (decarboxy-AdoMet) to putrescine (1,4-diaminobutane) to yield spermidine.</text>
</comment>
<evidence type="ECO:0000259" key="9">
    <source>
        <dbReference type="PROSITE" id="PS51006"/>
    </source>
</evidence>
<comment type="pathway">
    <text evidence="5">Amine and polyamine biosynthesis; spermidine biosynthesis; spermidine from putrescine: step 1/1.</text>
</comment>
<evidence type="ECO:0000313" key="11">
    <source>
        <dbReference type="Proteomes" id="UP000076066"/>
    </source>
</evidence>
<dbReference type="InterPro" id="IPR001045">
    <property type="entry name" value="Spermi_synthase"/>
</dbReference>
<evidence type="ECO:0000313" key="10">
    <source>
        <dbReference type="EMBL" id="AMW35020.1"/>
    </source>
</evidence>